<gene>
    <name evidence="3" type="ORF">SAMN05421863_103221</name>
</gene>
<dbReference type="EMBL" id="FOUB01000032">
    <property type="protein sequence ID" value="SFM50371.1"/>
    <property type="molecule type" value="Genomic_DNA"/>
</dbReference>
<sequence>MPVPFKQLTCEEYAVLLDKFPFTRKINAVHMHHTWKPDHAQYKGHETIVGMWRYHTETKGWQDIAQHITIAPDGSIWLGRNWNSPPVSAKGHNGNLIAGPLMFGIIGNFDYGNDKLEGEQLKTTLEVIARVQKKFQLAPESLVFHNAMSTKTCPGNSINFADIVSRVRELHSSLGKARVFARDLSDAPFVESALEISQVIKEALDSLSRVPTGEEPADAELSHDEAEARAVLQTTSEATRGPSGLTPVMLEMLRPHLVNLNMGEFSSEGEWKTTRGDIDAIFEEHLPKALDKTQLMKLPIMFFAHGGLVKESAGLKIAQKHIDWWLQNGIYPIYFIWETGAFETIAQLLRRAREGAIRALPRDAFDHTTDLLIEETVRALQGPRIWSGMKLSAQLASSSNAGSEGGAWYVAEKISQFCNAHKDKVELHAVGHSAGSIFHCYFIPAALDLEVPYFKSVHFLAPAVRVDTFKAKLADRIGKGINQLSIFTMNKSFEQNDNCAMVYRKSLLYLIYSALEAERKAPILGLEESIRSDSELKKLFGLGIPNASGEVIWSVSLSTQGRNASTSQTHGGFDDDGPTMGSVARRILGKSDADSIFEYITEQSGMRKAELWNDQVDWPEQIQLASAPDIVVKPLSTSSMTPSTTSIITKETGRYRALCVGINRYPTAPLFGCVADAQAWANAFKRMGFEEPLLLLDEKASRANIIERLTSLVTSSRPGDVIVFQYAGHGTQLPDVNRDELGGDSANEDEAICPYDFAGGAFLIDDDIGEIFNQLPSGVNLTCFIDCCHSGTISRFAVGTTPGANVADADERPRFIVASDELKQAHRHFRQNLNRRRSLTSGGPSLMREVVFSACLSSEVAWESDGHGEFTVRALRVLQFGMDGLSNEQFEQRVTAEFGSTPRQHARLYCAPSAKALHLLQPLSIFNR</sequence>
<dbReference type="GO" id="GO:0006508">
    <property type="term" value="P:proteolysis"/>
    <property type="evidence" value="ECO:0007669"/>
    <property type="project" value="InterPro"/>
</dbReference>
<dbReference type="InterPro" id="IPR050452">
    <property type="entry name" value="Metacaspase"/>
</dbReference>
<dbReference type="RefSeq" id="WP_074905822.1">
    <property type="nucleotide sequence ID" value="NZ_FOUB01000032.1"/>
</dbReference>
<evidence type="ECO:0000259" key="1">
    <source>
        <dbReference type="Pfam" id="PF00656"/>
    </source>
</evidence>
<dbReference type="GO" id="GO:0004197">
    <property type="term" value="F:cysteine-type endopeptidase activity"/>
    <property type="evidence" value="ECO:0007669"/>
    <property type="project" value="InterPro"/>
</dbReference>
<dbReference type="GO" id="GO:0009253">
    <property type="term" value="P:peptidoglycan catabolic process"/>
    <property type="evidence" value="ECO:0007669"/>
    <property type="project" value="InterPro"/>
</dbReference>
<dbReference type="PANTHER" id="PTHR48104:SF30">
    <property type="entry name" value="METACASPASE-1"/>
    <property type="match status" value="1"/>
</dbReference>
<dbReference type="PANTHER" id="PTHR48104">
    <property type="entry name" value="METACASPASE-4"/>
    <property type="match status" value="1"/>
</dbReference>
<dbReference type="SUPFAM" id="SSF52129">
    <property type="entry name" value="Caspase-like"/>
    <property type="match status" value="1"/>
</dbReference>
<keyword evidence="4" id="KW-1185">Reference proteome</keyword>
<dbReference type="Proteomes" id="UP000183287">
    <property type="component" value="Unassembled WGS sequence"/>
</dbReference>
<dbReference type="OrthoDB" id="1491023at2"/>
<dbReference type="GO" id="GO:0008745">
    <property type="term" value="F:N-acetylmuramoyl-L-alanine amidase activity"/>
    <property type="evidence" value="ECO:0007669"/>
    <property type="project" value="InterPro"/>
</dbReference>
<feature type="domain" description="Peptidase C14 caspase" evidence="1">
    <location>
        <begin position="656"/>
        <end position="899"/>
    </location>
</feature>
<proteinExistence type="predicted"/>
<dbReference type="InterPro" id="IPR011600">
    <property type="entry name" value="Pept_C14_caspase"/>
</dbReference>
<dbReference type="AlphaFoldDB" id="A0A1I4RDM2"/>
<dbReference type="InterPro" id="IPR036505">
    <property type="entry name" value="Amidase/PGRP_sf"/>
</dbReference>
<dbReference type="GO" id="GO:0005737">
    <property type="term" value="C:cytoplasm"/>
    <property type="evidence" value="ECO:0007669"/>
    <property type="project" value="TreeGrafter"/>
</dbReference>
<protein>
    <submittedName>
        <fullName evidence="3">N-acetylmuramoyl-L-alanine amidase</fullName>
    </submittedName>
</protein>
<feature type="domain" description="N-acetylmuramoyl-L-alanine amidase" evidence="2">
    <location>
        <begin position="24"/>
        <end position="156"/>
    </location>
</feature>
<reference evidence="4" key="1">
    <citation type="submission" date="2016-10" db="EMBL/GenBank/DDBJ databases">
        <authorList>
            <person name="Varghese N."/>
            <person name="Submissions S."/>
        </authorList>
    </citation>
    <scope>NUCLEOTIDE SEQUENCE [LARGE SCALE GENOMIC DNA]</scope>
    <source>
        <strain evidence="4">Nm44</strain>
    </source>
</reference>
<dbReference type="SUPFAM" id="SSF55846">
    <property type="entry name" value="N-acetylmuramoyl-L-alanine amidase-like"/>
    <property type="match status" value="1"/>
</dbReference>
<name>A0A1I4RDM2_9PROT</name>
<dbReference type="Gene3D" id="3.40.50.1460">
    <property type="match status" value="1"/>
</dbReference>
<dbReference type="CDD" id="cd06583">
    <property type="entry name" value="PGRP"/>
    <property type="match status" value="1"/>
</dbReference>
<dbReference type="Gene3D" id="3.40.80.10">
    <property type="entry name" value="Peptidoglycan recognition protein-like"/>
    <property type="match status" value="1"/>
</dbReference>
<dbReference type="InterPro" id="IPR002502">
    <property type="entry name" value="Amidase_domain"/>
</dbReference>
<dbReference type="Pfam" id="PF01510">
    <property type="entry name" value="Amidase_2"/>
    <property type="match status" value="1"/>
</dbReference>
<dbReference type="InterPro" id="IPR029030">
    <property type="entry name" value="Caspase-like_dom_sf"/>
</dbReference>
<evidence type="ECO:0000259" key="2">
    <source>
        <dbReference type="Pfam" id="PF01510"/>
    </source>
</evidence>
<dbReference type="Pfam" id="PF00656">
    <property type="entry name" value="Peptidase_C14"/>
    <property type="match status" value="1"/>
</dbReference>
<organism evidence="3 4">
    <name type="scientific">Nitrosomonas communis</name>
    <dbReference type="NCBI Taxonomy" id="44574"/>
    <lineage>
        <taxon>Bacteria</taxon>
        <taxon>Pseudomonadati</taxon>
        <taxon>Pseudomonadota</taxon>
        <taxon>Betaproteobacteria</taxon>
        <taxon>Nitrosomonadales</taxon>
        <taxon>Nitrosomonadaceae</taxon>
        <taxon>Nitrosomonas</taxon>
    </lineage>
</organism>
<evidence type="ECO:0000313" key="3">
    <source>
        <dbReference type="EMBL" id="SFM50371.1"/>
    </source>
</evidence>
<evidence type="ECO:0000313" key="4">
    <source>
        <dbReference type="Proteomes" id="UP000183287"/>
    </source>
</evidence>
<accession>A0A1I4RDM2</accession>